<dbReference type="EMBL" id="JBJKTR010000001">
    <property type="protein sequence ID" value="KAL3381718.1"/>
    <property type="molecule type" value="Genomic_DNA"/>
</dbReference>
<dbReference type="SUPFAM" id="SSF101148">
    <property type="entry name" value="Plant invertase/pectin methylesterase inhibitor"/>
    <property type="match status" value="1"/>
</dbReference>
<evidence type="ECO:0000259" key="4">
    <source>
        <dbReference type="SMART" id="SM00856"/>
    </source>
</evidence>
<dbReference type="InterPro" id="IPR006501">
    <property type="entry name" value="Pectinesterase_inhib_dom"/>
</dbReference>
<keyword evidence="1" id="KW-0732">Signal</keyword>
<comment type="similarity">
    <text evidence="3">Belongs to the PMEI family.</text>
</comment>
<dbReference type="CDD" id="cd15797">
    <property type="entry name" value="PMEI"/>
    <property type="match status" value="1"/>
</dbReference>
<feature type="non-terminal residue" evidence="5">
    <location>
        <position position="1"/>
    </location>
</feature>
<dbReference type="PANTHER" id="PTHR36710">
    <property type="entry name" value="PECTINESTERASE INHIBITOR-LIKE"/>
    <property type="match status" value="1"/>
</dbReference>
<evidence type="ECO:0000313" key="5">
    <source>
        <dbReference type="EMBL" id="KAL3381718.1"/>
    </source>
</evidence>
<dbReference type="Proteomes" id="UP001627284">
    <property type="component" value="Unassembled WGS sequence"/>
</dbReference>
<reference evidence="5 6" key="1">
    <citation type="submission" date="2024-05" db="EMBL/GenBank/DDBJ databases">
        <title>De novo assembly of an allotetraploid wild potato.</title>
        <authorList>
            <person name="Hosaka A.J."/>
        </authorList>
    </citation>
    <scope>NUCLEOTIDE SEQUENCE [LARGE SCALE GENOMIC DNA]</scope>
    <source>
        <tissue evidence="5">Young leaves</tissue>
    </source>
</reference>
<dbReference type="NCBIfam" id="TIGR01614">
    <property type="entry name" value="PME_inhib"/>
    <property type="match status" value="1"/>
</dbReference>
<dbReference type="PANTHER" id="PTHR36710:SF8">
    <property type="entry name" value="PECTINESTERASE INHIBITOR-LIKE"/>
    <property type="match status" value="1"/>
</dbReference>
<dbReference type="AlphaFoldDB" id="A0ABD2VL44"/>
<dbReference type="Pfam" id="PF04043">
    <property type="entry name" value="PMEI"/>
    <property type="match status" value="1"/>
</dbReference>
<keyword evidence="2" id="KW-1015">Disulfide bond</keyword>
<accession>A0ABD2VL44</accession>
<dbReference type="InterPro" id="IPR035513">
    <property type="entry name" value="Invertase/methylesterase_inhib"/>
</dbReference>
<proteinExistence type="inferred from homology"/>
<sequence>IGENKLKKKKKKKTMATPSFSFGSTLVLCVIFASLIALTTSNSLADLCIKCQSPKFCLQVFGLNPHRNPYELTLEAINLTFTNASDTTNKIHTFLDQTNDENLQEIYNYCLNYYESSIDILRDVEDHLLKQGIFDTLSTIGAFVQEVGSSCEDRFQEIVDDVYASTLTENNNNMRNFGSIIIVAGDLLSNSTSTNK</sequence>
<evidence type="ECO:0000256" key="2">
    <source>
        <dbReference type="ARBA" id="ARBA00023157"/>
    </source>
</evidence>
<dbReference type="SMART" id="SM00856">
    <property type="entry name" value="PMEI"/>
    <property type="match status" value="1"/>
</dbReference>
<dbReference type="InterPro" id="IPR052421">
    <property type="entry name" value="PCW_Enzyme_Inhibitor"/>
</dbReference>
<gene>
    <name evidence="5" type="ORF">AABB24_001698</name>
</gene>
<dbReference type="Gene3D" id="1.20.140.40">
    <property type="entry name" value="Invertase/pectin methylesterase inhibitor family protein"/>
    <property type="match status" value="1"/>
</dbReference>
<evidence type="ECO:0000313" key="6">
    <source>
        <dbReference type="Proteomes" id="UP001627284"/>
    </source>
</evidence>
<organism evidence="5 6">
    <name type="scientific">Solanum stoloniferum</name>
    <dbReference type="NCBI Taxonomy" id="62892"/>
    <lineage>
        <taxon>Eukaryota</taxon>
        <taxon>Viridiplantae</taxon>
        <taxon>Streptophyta</taxon>
        <taxon>Embryophyta</taxon>
        <taxon>Tracheophyta</taxon>
        <taxon>Spermatophyta</taxon>
        <taxon>Magnoliopsida</taxon>
        <taxon>eudicotyledons</taxon>
        <taxon>Gunneridae</taxon>
        <taxon>Pentapetalae</taxon>
        <taxon>asterids</taxon>
        <taxon>lamiids</taxon>
        <taxon>Solanales</taxon>
        <taxon>Solanaceae</taxon>
        <taxon>Solanoideae</taxon>
        <taxon>Solaneae</taxon>
        <taxon>Solanum</taxon>
    </lineage>
</organism>
<feature type="domain" description="Pectinesterase inhibitor" evidence="4">
    <location>
        <begin position="39"/>
        <end position="184"/>
    </location>
</feature>
<keyword evidence="6" id="KW-1185">Reference proteome</keyword>
<comment type="caution">
    <text evidence="5">The sequence shown here is derived from an EMBL/GenBank/DDBJ whole genome shotgun (WGS) entry which is preliminary data.</text>
</comment>
<evidence type="ECO:0000256" key="1">
    <source>
        <dbReference type="ARBA" id="ARBA00022729"/>
    </source>
</evidence>
<protein>
    <recommendedName>
        <fullName evidence="4">Pectinesterase inhibitor domain-containing protein</fullName>
    </recommendedName>
</protein>
<dbReference type="InterPro" id="IPR034086">
    <property type="entry name" value="PMEI_plant"/>
</dbReference>
<name>A0ABD2VL44_9SOLN</name>
<evidence type="ECO:0000256" key="3">
    <source>
        <dbReference type="ARBA" id="ARBA00038471"/>
    </source>
</evidence>